<dbReference type="PANTHER" id="PTHR31713:SF55">
    <property type="entry name" value="OS11G0663100 PROTEIN"/>
    <property type="match status" value="1"/>
</dbReference>
<feature type="domain" description="Calmodulin binding protein central" evidence="10">
    <location>
        <begin position="302"/>
        <end position="366"/>
    </location>
</feature>
<dbReference type="GO" id="GO:0005634">
    <property type="term" value="C:nucleus"/>
    <property type="evidence" value="ECO:0007669"/>
    <property type="project" value="UniProtKB-SubCell"/>
</dbReference>
<keyword evidence="6" id="KW-0804">Transcription</keyword>
<sequence length="502" mass="57988">MSLSRPRRGRDDEEKDTVWIGGEASTPAKRPRCCSCSCSCSCCSHHQETKDFYEAQIEILKKEMQCMSKELIEERKSFQREMQRFYQNSQLQLKEQISEQNRRMEQLIREQFNTLISETSALGEHVRKRSDLRVLSPLNEIRIYRLKFENKCCNDKYSRHDIMADDGSPIKVAIYDQENRVITNGPLSSIQVKIVVLDGEFNKENKEQWSENSFKTSIVHCRPGKQPLFANELYLRLQNGVAPLCGVKFQDNSSFVPSKKFRLGAMADDDNISEKILEGISESFAVKDGRGYQKKKDQFPSLSDPIYKLKKIAENGDRRKLLEKMNINLVKDFLWCYNKDINNLREACQNIPDHDWNIIVGHALSCKPGPEHYSYNIPGTDTTIFFSSLYKIVGAEFNGKYASYEELNITQKGIVQGSKAKAYDNLKHEVITGESPRPRQRWVKVVTMVTTLHFWSKKPEPPCPHFEIPDVSIDNIWADADILNLLMEPETSFEMTEQHVRG</sequence>
<evidence type="ECO:0000256" key="4">
    <source>
        <dbReference type="ARBA" id="ARBA00023125"/>
    </source>
</evidence>
<keyword evidence="8" id="KW-0175">Coiled coil</keyword>
<keyword evidence="3" id="KW-0805">Transcription regulation</keyword>
<reference evidence="12" key="1">
    <citation type="journal article" date="2019" name="BMC Genomics">
        <title>A new reference genome for Sorghum bicolor reveals high levels of sequence similarity between sweet and grain genotypes: implications for the genetics of sugar metabolism.</title>
        <authorList>
            <person name="Cooper E.A."/>
            <person name="Brenton Z.W."/>
            <person name="Flinn B.S."/>
            <person name="Jenkins J."/>
            <person name="Shu S."/>
            <person name="Flowers D."/>
            <person name="Luo F."/>
            <person name="Wang Y."/>
            <person name="Xia P."/>
            <person name="Barry K."/>
            <person name="Daum C."/>
            <person name="Lipzen A."/>
            <person name="Yoshinaga Y."/>
            <person name="Schmutz J."/>
            <person name="Saski C."/>
            <person name="Vermerris W."/>
            <person name="Kresovich S."/>
        </authorList>
    </citation>
    <scope>NUCLEOTIDE SEQUENCE</scope>
</reference>
<proteinExistence type="inferred from homology"/>
<dbReference type="AlphaFoldDB" id="A0A921R3V3"/>
<dbReference type="EMBL" id="CM027683">
    <property type="protein sequence ID" value="KAG0533504.1"/>
    <property type="molecule type" value="Genomic_DNA"/>
</dbReference>
<evidence type="ECO:0000259" key="11">
    <source>
        <dbReference type="Pfam" id="PF20452"/>
    </source>
</evidence>
<dbReference type="Pfam" id="PF20452">
    <property type="entry name" value="Calmod_bind_C"/>
    <property type="match status" value="1"/>
</dbReference>
<protein>
    <submittedName>
        <fullName evidence="12">Uncharacterized protein</fullName>
    </submittedName>
</protein>
<evidence type="ECO:0000256" key="1">
    <source>
        <dbReference type="ARBA" id="ARBA00004123"/>
    </source>
</evidence>
<keyword evidence="5" id="KW-0010">Activator</keyword>
<comment type="subcellular location">
    <subcellularLocation>
        <location evidence="1">Nucleus</location>
    </subcellularLocation>
</comment>
<evidence type="ECO:0000313" key="12">
    <source>
        <dbReference type="EMBL" id="KAG0533504.1"/>
    </source>
</evidence>
<dbReference type="PANTHER" id="PTHR31713">
    <property type="entry name" value="OS02G0177800 PROTEIN"/>
    <property type="match status" value="1"/>
</dbReference>
<evidence type="ECO:0000256" key="2">
    <source>
        <dbReference type="ARBA" id="ARBA00007214"/>
    </source>
</evidence>
<feature type="coiled-coil region" evidence="8">
    <location>
        <begin position="43"/>
        <end position="110"/>
    </location>
</feature>
<accession>A0A921R3V3</accession>
<dbReference type="Pfam" id="PF20451">
    <property type="entry name" value="Calmod_bind_M"/>
    <property type="match status" value="1"/>
</dbReference>
<reference evidence="12" key="2">
    <citation type="submission" date="2020-10" db="EMBL/GenBank/DDBJ databases">
        <authorList>
            <person name="Cooper E.A."/>
            <person name="Brenton Z.W."/>
            <person name="Flinn B.S."/>
            <person name="Jenkins J."/>
            <person name="Shu S."/>
            <person name="Flowers D."/>
            <person name="Luo F."/>
            <person name="Wang Y."/>
            <person name="Xia P."/>
            <person name="Barry K."/>
            <person name="Daum C."/>
            <person name="Lipzen A."/>
            <person name="Yoshinaga Y."/>
            <person name="Schmutz J."/>
            <person name="Saski C."/>
            <person name="Vermerris W."/>
            <person name="Kresovich S."/>
        </authorList>
    </citation>
    <scope>NUCLEOTIDE SEQUENCE</scope>
</reference>
<dbReference type="GO" id="GO:0005516">
    <property type="term" value="F:calmodulin binding"/>
    <property type="evidence" value="ECO:0007669"/>
    <property type="project" value="InterPro"/>
</dbReference>
<feature type="domain" description="Calmodulin binding protein C-terminal" evidence="11">
    <location>
        <begin position="372"/>
        <end position="427"/>
    </location>
</feature>
<gene>
    <name evidence="12" type="ORF">BDA96_04G198600</name>
</gene>
<evidence type="ECO:0000256" key="5">
    <source>
        <dbReference type="ARBA" id="ARBA00023159"/>
    </source>
</evidence>
<evidence type="ECO:0000256" key="8">
    <source>
        <dbReference type="SAM" id="Coils"/>
    </source>
</evidence>
<comment type="caution">
    <text evidence="12">The sequence shown here is derived from an EMBL/GenBank/DDBJ whole genome shotgun (WGS) entry which is preliminary data.</text>
</comment>
<keyword evidence="7" id="KW-0539">Nucleus</keyword>
<evidence type="ECO:0000256" key="3">
    <source>
        <dbReference type="ARBA" id="ARBA00023015"/>
    </source>
</evidence>
<evidence type="ECO:0000259" key="10">
    <source>
        <dbReference type="Pfam" id="PF20451"/>
    </source>
</evidence>
<name>A0A921R3V3_SORBI</name>
<dbReference type="Proteomes" id="UP000807115">
    <property type="component" value="Chromosome 4"/>
</dbReference>
<dbReference type="Pfam" id="PF07887">
    <property type="entry name" value="Calmodulin_bind"/>
    <property type="match status" value="1"/>
</dbReference>
<keyword evidence="4" id="KW-0238">DNA-binding</keyword>
<dbReference type="InterPro" id="IPR012416">
    <property type="entry name" value="CBP60"/>
</dbReference>
<dbReference type="InterPro" id="IPR046831">
    <property type="entry name" value="Calmodulin_bind_N"/>
</dbReference>
<dbReference type="GO" id="GO:0003677">
    <property type="term" value="F:DNA binding"/>
    <property type="evidence" value="ECO:0007669"/>
    <property type="project" value="UniProtKB-KW"/>
</dbReference>
<evidence type="ECO:0000259" key="9">
    <source>
        <dbReference type="Pfam" id="PF07887"/>
    </source>
</evidence>
<evidence type="ECO:0000256" key="6">
    <source>
        <dbReference type="ARBA" id="ARBA00023163"/>
    </source>
</evidence>
<evidence type="ECO:0000256" key="7">
    <source>
        <dbReference type="ARBA" id="ARBA00023242"/>
    </source>
</evidence>
<evidence type="ECO:0000313" key="13">
    <source>
        <dbReference type="Proteomes" id="UP000807115"/>
    </source>
</evidence>
<organism evidence="12 13">
    <name type="scientific">Sorghum bicolor</name>
    <name type="common">Sorghum</name>
    <name type="synonym">Sorghum vulgare</name>
    <dbReference type="NCBI Taxonomy" id="4558"/>
    <lineage>
        <taxon>Eukaryota</taxon>
        <taxon>Viridiplantae</taxon>
        <taxon>Streptophyta</taxon>
        <taxon>Embryophyta</taxon>
        <taxon>Tracheophyta</taxon>
        <taxon>Spermatophyta</taxon>
        <taxon>Magnoliopsida</taxon>
        <taxon>Liliopsida</taxon>
        <taxon>Poales</taxon>
        <taxon>Poaceae</taxon>
        <taxon>PACMAD clade</taxon>
        <taxon>Panicoideae</taxon>
        <taxon>Andropogonodae</taxon>
        <taxon>Andropogoneae</taxon>
        <taxon>Sorghinae</taxon>
        <taxon>Sorghum</taxon>
    </lineage>
</organism>
<feature type="domain" description="Calmodulin binding protein-like N-terminal" evidence="9">
    <location>
        <begin position="144"/>
        <end position="288"/>
    </location>
</feature>
<dbReference type="InterPro" id="IPR046830">
    <property type="entry name" value="Calmod_bind_M"/>
</dbReference>
<comment type="similarity">
    <text evidence="2">Belongs to the plant ACBP60 protein family.</text>
</comment>
<dbReference type="InterPro" id="IPR046829">
    <property type="entry name" value="Calmod_bind_C"/>
</dbReference>